<dbReference type="Proteomes" id="UP000316714">
    <property type="component" value="Unassembled WGS sequence"/>
</dbReference>
<keyword evidence="1" id="KW-0805">Transcription regulation</keyword>
<protein>
    <submittedName>
        <fullName evidence="5">Xylose operon regulatory protein</fullName>
    </submittedName>
</protein>
<evidence type="ECO:0000313" key="6">
    <source>
        <dbReference type="Proteomes" id="UP000316714"/>
    </source>
</evidence>
<dbReference type="Gene3D" id="3.40.50.2300">
    <property type="match status" value="2"/>
</dbReference>
<dbReference type="Gene3D" id="1.10.10.60">
    <property type="entry name" value="Homeodomain-like"/>
    <property type="match status" value="1"/>
</dbReference>
<dbReference type="PRINTS" id="PR00032">
    <property type="entry name" value="HTHARAC"/>
</dbReference>
<dbReference type="InterPro" id="IPR009057">
    <property type="entry name" value="Homeodomain-like_sf"/>
</dbReference>
<dbReference type="PROSITE" id="PS00041">
    <property type="entry name" value="HTH_ARAC_FAMILY_1"/>
    <property type="match status" value="1"/>
</dbReference>
<dbReference type="AlphaFoldDB" id="A0A5C5UY56"/>
<dbReference type="InterPro" id="IPR046335">
    <property type="entry name" value="LacI/GalR-like_sensor"/>
</dbReference>
<proteinExistence type="predicted"/>
<dbReference type="Pfam" id="PF12833">
    <property type="entry name" value="HTH_18"/>
    <property type="match status" value="1"/>
</dbReference>
<feature type="domain" description="HTH araC/xylS-type" evidence="4">
    <location>
        <begin position="307"/>
        <end position="405"/>
    </location>
</feature>
<dbReference type="GO" id="GO:0000976">
    <property type="term" value="F:transcription cis-regulatory region binding"/>
    <property type="evidence" value="ECO:0007669"/>
    <property type="project" value="TreeGrafter"/>
</dbReference>
<evidence type="ECO:0000256" key="3">
    <source>
        <dbReference type="ARBA" id="ARBA00023163"/>
    </source>
</evidence>
<name>A0A5C5UY56_9BACT</name>
<evidence type="ECO:0000259" key="4">
    <source>
        <dbReference type="PROSITE" id="PS01124"/>
    </source>
</evidence>
<accession>A0A5C5UY56</accession>
<organism evidence="5 6">
    <name type="scientific">Posidoniimonas corsicana</name>
    <dbReference type="NCBI Taxonomy" id="1938618"/>
    <lineage>
        <taxon>Bacteria</taxon>
        <taxon>Pseudomonadati</taxon>
        <taxon>Planctomycetota</taxon>
        <taxon>Planctomycetia</taxon>
        <taxon>Pirellulales</taxon>
        <taxon>Lacipirellulaceae</taxon>
        <taxon>Posidoniimonas</taxon>
    </lineage>
</organism>
<dbReference type="CDD" id="cd01543">
    <property type="entry name" value="PBP1_XylR"/>
    <property type="match status" value="1"/>
</dbReference>
<dbReference type="PANTHER" id="PTHR30146:SF24">
    <property type="entry name" value="XYLOSE OPERON REGULATORY PROTEIN"/>
    <property type="match status" value="1"/>
</dbReference>
<keyword evidence="2" id="KW-0238">DNA-binding</keyword>
<sequence length="408" mass="45570">MGVPTISSTTYPEQRTALPHVSEVRVALLVETARAFGREFLRGIARYSREHGPWSFHISPGDYEQVVPKMKQWGGTGIIARIPNERVARQVLAAGVPTIAIGLTDEQLAEDSPLHLLSEVSSDPAEVSRIAAEHLLERQLRNLAYVGSSDRGWSSRRELAYREFLNKEGIEPFVYRSPTRKRDQQWEHEQTILAEWIKSLPTPVGLFACDDDRGREVLEACALAGRRVPEDVSVVGVDNDEVFCDLADPPLSSVALNIETAGYRAAALLDQMMSGRRTSSQAITVEALNVVTRRSSEIIAVEDEDISSALSIIHSTQGRDVTVKMLVDELAISRRSLEKRFRTIVGRSILEEIQRARLEHSKRLLLNTSYSVSRVSRLAGFGSVGYFIQFFKKRVGMTPIQYRSNLAP</sequence>
<keyword evidence="3" id="KW-0804">Transcription</keyword>
<dbReference type="SUPFAM" id="SSF53822">
    <property type="entry name" value="Periplasmic binding protein-like I"/>
    <property type="match status" value="1"/>
</dbReference>
<dbReference type="InterPro" id="IPR054031">
    <property type="entry name" value="XylR_PBP1"/>
</dbReference>
<dbReference type="EMBL" id="SIHJ01000004">
    <property type="protein sequence ID" value="TWT31098.1"/>
    <property type="molecule type" value="Genomic_DNA"/>
</dbReference>
<evidence type="ECO:0000313" key="5">
    <source>
        <dbReference type="EMBL" id="TWT31098.1"/>
    </source>
</evidence>
<keyword evidence="6" id="KW-1185">Reference proteome</keyword>
<dbReference type="SUPFAM" id="SSF46689">
    <property type="entry name" value="Homeodomain-like"/>
    <property type="match status" value="1"/>
</dbReference>
<dbReference type="PANTHER" id="PTHR30146">
    <property type="entry name" value="LACI-RELATED TRANSCRIPTIONAL REPRESSOR"/>
    <property type="match status" value="1"/>
</dbReference>
<reference evidence="5 6" key="1">
    <citation type="submission" date="2019-02" db="EMBL/GenBank/DDBJ databases">
        <title>Deep-cultivation of Planctomycetes and their phenomic and genomic characterization uncovers novel biology.</title>
        <authorList>
            <person name="Wiegand S."/>
            <person name="Jogler M."/>
            <person name="Boedeker C."/>
            <person name="Pinto D."/>
            <person name="Vollmers J."/>
            <person name="Rivas-Marin E."/>
            <person name="Kohn T."/>
            <person name="Peeters S.H."/>
            <person name="Heuer A."/>
            <person name="Rast P."/>
            <person name="Oberbeckmann S."/>
            <person name="Bunk B."/>
            <person name="Jeske O."/>
            <person name="Meyerdierks A."/>
            <person name="Storesund J.E."/>
            <person name="Kallscheuer N."/>
            <person name="Luecker S."/>
            <person name="Lage O.M."/>
            <person name="Pohl T."/>
            <person name="Merkel B.J."/>
            <person name="Hornburger P."/>
            <person name="Mueller R.-W."/>
            <person name="Bruemmer F."/>
            <person name="Labrenz M."/>
            <person name="Spormann A.M."/>
            <person name="Op Den Camp H."/>
            <person name="Overmann J."/>
            <person name="Amann R."/>
            <person name="Jetten M.S.M."/>
            <person name="Mascher T."/>
            <person name="Medema M.H."/>
            <person name="Devos D.P."/>
            <person name="Kaster A.-K."/>
            <person name="Ovreas L."/>
            <person name="Rohde M."/>
            <person name="Galperin M.Y."/>
            <person name="Jogler C."/>
        </authorList>
    </citation>
    <scope>NUCLEOTIDE SEQUENCE [LARGE SCALE GENOMIC DNA]</scope>
    <source>
        <strain evidence="5 6">KOR34</strain>
    </source>
</reference>
<dbReference type="InterPro" id="IPR028082">
    <property type="entry name" value="Peripla_BP_I"/>
</dbReference>
<evidence type="ECO:0000256" key="1">
    <source>
        <dbReference type="ARBA" id="ARBA00023015"/>
    </source>
</evidence>
<dbReference type="GO" id="GO:0003700">
    <property type="term" value="F:DNA-binding transcription factor activity"/>
    <property type="evidence" value="ECO:0007669"/>
    <property type="project" value="InterPro"/>
</dbReference>
<dbReference type="InterPro" id="IPR018060">
    <property type="entry name" value="HTH_AraC"/>
</dbReference>
<dbReference type="InterPro" id="IPR018062">
    <property type="entry name" value="HTH_AraC-typ_CS"/>
</dbReference>
<dbReference type="PROSITE" id="PS01124">
    <property type="entry name" value="HTH_ARAC_FAMILY_2"/>
    <property type="match status" value="1"/>
</dbReference>
<comment type="caution">
    <text evidence="5">The sequence shown here is derived from an EMBL/GenBank/DDBJ whole genome shotgun (WGS) entry which is preliminary data.</text>
</comment>
<dbReference type="InterPro" id="IPR020449">
    <property type="entry name" value="Tscrpt_reg_AraC-type_HTH"/>
</dbReference>
<dbReference type="Pfam" id="PF22177">
    <property type="entry name" value="PBP1_XylR"/>
    <property type="match status" value="1"/>
</dbReference>
<dbReference type="Pfam" id="PF13377">
    <property type="entry name" value="Peripla_BP_3"/>
    <property type="match status" value="1"/>
</dbReference>
<gene>
    <name evidence="5" type="primary">xylR_9</name>
    <name evidence="5" type="ORF">KOR34_44720</name>
</gene>
<dbReference type="SMART" id="SM00342">
    <property type="entry name" value="HTH_ARAC"/>
    <property type="match status" value="1"/>
</dbReference>
<evidence type="ECO:0000256" key="2">
    <source>
        <dbReference type="ARBA" id="ARBA00023125"/>
    </source>
</evidence>